<feature type="transmembrane region" description="Helical" evidence="1">
    <location>
        <begin position="99"/>
        <end position="117"/>
    </location>
</feature>
<keyword evidence="1" id="KW-0812">Transmembrane</keyword>
<dbReference type="PANTHER" id="PTHR33741:SF5">
    <property type="entry name" value="TRANSMEMBRANE PROTEIN DDB_G0269096-RELATED"/>
    <property type="match status" value="1"/>
</dbReference>
<protein>
    <recommendedName>
        <fullName evidence="2">HPP transmembrane region domain-containing protein</fullName>
    </recommendedName>
</protein>
<dbReference type="EMBL" id="KI912114">
    <property type="protein sequence ID" value="ETS78837.1"/>
    <property type="molecule type" value="Genomic_DNA"/>
</dbReference>
<dbReference type="OrthoDB" id="2016548at2759"/>
<sequence>MSANDKPIRRSLDSRLPPWIARWIGIRTQPPKPKSTYVPYLWAFIGAFCGLSLLQAVFGHAPYFIERGVPPIIASYGATAVLCYALPEAPLAQPRAVLGGHFFSALTGIIIARIFQLNNLKDDESPRRLAWLAATLASSIAIVVMQATKTVHPPAGATALLPIVTPAVNRLNWYLLPVVLLSSVLMIVVALITNNIQQRYPVFWWAPKPPPKAPATLPVASENGTK</sequence>
<dbReference type="InterPro" id="IPR007065">
    <property type="entry name" value="HPP"/>
</dbReference>
<organism evidence="3 4">
    <name type="scientific">Pestalotiopsis fici (strain W106-1 / CGMCC3.15140)</name>
    <dbReference type="NCBI Taxonomy" id="1229662"/>
    <lineage>
        <taxon>Eukaryota</taxon>
        <taxon>Fungi</taxon>
        <taxon>Dikarya</taxon>
        <taxon>Ascomycota</taxon>
        <taxon>Pezizomycotina</taxon>
        <taxon>Sordariomycetes</taxon>
        <taxon>Xylariomycetidae</taxon>
        <taxon>Amphisphaeriales</taxon>
        <taxon>Sporocadaceae</taxon>
        <taxon>Pestalotiopsis</taxon>
    </lineage>
</organism>
<dbReference type="eggNOG" id="ENOG502S3SU">
    <property type="taxonomic scope" value="Eukaryota"/>
</dbReference>
<dbReference type="KEGG" id="pfy:PFICI_08690"/>
<dbReference type="AlphaFoldDB" id="W3X0F2"/>
<evidence type="ECO:0000313" key="3">
    <source>
        <dbReference type="EMBL" id="ETS78837.1"/>
    </source>
</evidence>
<keyword evidence="1" id="KW-0472">Membrane</keyword>
<feature type="transmembrane region" description="Helical" evidence="1">
    <location>
        <begin position="171"/>
        <end position="192"/>
    </location>
</feature>
<keyword evidence="1" id="KW-1133">Transmembrane helix</keyword>
<evidence type="ECO:0000256" key="1">
    <source>
        <dbReference type="SAM" id="Phobius"/>
    </source>
</evidence>
<evidence type="ECO:0000259" key="2">
    <source>
        <dbReference type="Pfam" id="PF04982"/>
    </source>
</evidence>
<dbReference type="PANTHER" id="PTHR33741">
    <property type="entry name" value="TRANSMEMBRANE PROTEIN DDB_G0269096-RELATED"/>
    <property type="match status" value="1"/>
</dbReference>
<dbReference type="Pfam" id="PF04982">
    <property type="entry name" value="TM_HPP"/>
    <property type="match status" value="1"/>
</dbReference>
<dbReference type="Proteomes" id="UP000030651">
    <property type="component" value="Unassembled WGS sequence"/>
</dbReference>
<feature type="transmembrane region" description="Helical" evidence="1">
    <location>
        <begin position="37"/>
        <end position="57"/>
    </location>
</feature>
<feature type="transmembrane region" description="Helical" evidence="1">
    <location>
        <begin position="129"/>
        <end position="151"/>
    </location>
</feature>
<keyword evidence="4" id="KW-1185">Reference proteome</keyword>
<dbReference type="HOGENOM" id="CLU_040397_0_2_1"/>
<dbReference type="InterPro" id="IPR058581">
    <property type="entry name" value="TM_HPP"/>
</dbReference>
<gene>
    <name evidence="3" type="ORF">PFICI_08690</name>
</gene>
<dbReference type="InParanoid" id="W3X0F2"/>
<evidence type="ECO:0000313" key="4">
    <source>
        <dbReference type="Proteomes" id="UP000030651"/>
    </source>
</evidence>
<dbReference type="OMA" id="LCFNASQ"/>
<dbReference type="GeneID" id="19273703"/>
<reference evidence="4" key="1">
    <citation type="journal article" date="2015" name="BMC Genomics">
        <title>Genomic and transcriptomic analysis of the endophytic fungus Pestalotiopsis fici reveals its lifestyle and high potential for synthesis of natural products.</title>
        <authorList>
            <person name="Wang X."/>
            <person name="Zhang X."/>
            <person name="Liu L."/>
            <person name="Xiang M."/>
            <person name="Wang W."/>
            <person name="Sun X."/>
            <person name="Che Y."/>
            <person name="Guo L."/>
            <person name="Liu G."/>
            <person name="Guo L."/>
            <person name="Wang C."/>
            <person name="Yin W.B."/>
            <person name="Stadler M."/>
            <person name="Zhang X."/>
            <person name="Liu X."/>
        </authorList>
    </citation>
    <scope>NUCLEOTIDE SEQUENCE [LARGE SCALE GENOMIC DNA]</scope>
    <source>
        <strain evidence="4">W106-1 / CGMCC3.15140</strain>
    </source>
</reference>
<feature type="domain" description="HPP transmembrane region" evidence="2">
    <location>
        <begin position="33"/>
        <end position="201"/>
    </location>
</feature>
<proteinExistence type="predicted"/>
<name>W3X0F2_PESFW</name>
<dbReference type="RefSeq" id="XP_007835462.1">
    <property type="nucleotide sequence ID" value="XM_007837271.1"/>
</dbReference>
<accession>W3X0F2</accession>